<dbReference type="SUPFAM" id="SSF53697">
    <property type="entry name" value="SIS domain"/>
    <property type="match status" value="1"/>
</dbReference>
<sequence length="355" mass="39435">MFGSSFLDSKKALSLDRHQVHASLQDLPAQISQAWTELSPLSLPASFHGANKILVCGMGGSALGARIISSIFASDLRLPVFIHHDYHLPAWIDKHTLIILSSYSGGTDEIISCAATIPEDVPTFVITTGGKLAEMADSHGWPAYIFTPQHNPSGQPRLAIGYSTFALFTILHLLDQLDSSASAIDSLVEFLQNHSRSLLISTPRKSNPAKTLAEKLHQSQLILVSSQHLDGSVYAGRNMLHENAKTLTHHYTLPELNHHLLEGLTYPRSSHSQIQFVFFDSDLYPEIIKKRLQLTIDVVGRQGYRFHIIKPEAPDKLAQSCETIQFLGFLSFYLALLHRIDPASIPWVDYLKSKL</sequence>
<dbReference type="Pfam" id="PF10432">
    <property type="entry name" value="bact-PGI_C"/>
    <property type="match status" value="1"/>
</dbReference>
<dbReference type="AlphaFoldDB" id="A0A1F5FJ14"/>
<evidence type="ECO:0000313" key="4">
    <source>
        <dbReference type="EMBL" id="OGD79648.1"/>
    </source>
</evidence>
<organism evidence="4 5">
    <name type="scientific">Candidatus Collierbacteria bacterium RIFOXYB1_FULL_49_13</name>
    <dbReference type="NCBI Taxonomy" id="1817728"/>
    <lineage>
        <taxon>Bacteria</taxon>
        <taxon>Candidatus Collieribacteriota</taxon>
    </lineage>
</organism>
<evidence type="ECO:0000256" key="2">
    <source>
        <dbReference type="ARBA" id="ARBA00023235"/>
    </source>
</evidence>
<keyword evidence="2" id="KW-0413">Isomerase</keyword>
<evidence type="ECO:0000259" key="3">
    <source>
        <dbReference type="PROSITE" id="PS51464"/>
    </source>
</evidence>
<reference evidence="4 5" key="1">
    <citation type="journal article" date="2016" name="Nat. Commun.">
        <title>Thousands of microbial genomes shed light on interconnected biogeochemical processes in an aquifer system.</title>
        <authorList>
            <person name="Anantharaman K."/>
            <person name="Brown C.T."/>
            <person name="Hug L.A."/>
            <person name="Sharon I."/>
            <person name="Castelle C.J."/>
            <person name="Probst A.J."/>
            <person name="Thomas B.C."/>
            <person name="Singh A."/>
            <person name="Wilkins M.J."/>
            <person name="Karaoz U."/>
            <person name="Brodie E.L."/>
            <person name="Williams K.H."/>
            <person name="Hubbard S.S."/>
            <person name="Banfield J.F."/>
        </authorList>
    </citation>
    <scope>NUCLEOTIDE SEQUENCE [LARGE SCALE GENOMIC DNA]</scope>
</reference>
<dbReference type="GO" id="GO:0004347">
    <property type="term" value="F:glucose-6-phosphate isomerase activity"/>
    <property type="evidence" value="ECO:0007669"/>
    <property type="project" value="InterPro"/>
</dbReference>
<feature type="domain" description="SIS" evidence="3">
    <location>
        <begin position="43"/>
        <end position="187"/>
    </location>
</feature>
<comment type="caution">
    <text evidence="4">The sequence shown here is derived from an EMBL/GenBank/DDBJ whole genome shotgun (WGS) entry which is preliminary data.</text>
</comment>
<dbReference type="InterPro" id="IPR001347">
    <property type="entry name" value="SIS_dom"/>
</dbReference>
<gene>
    <name evidence="4" type="ORF">A2368_00160</name>
</gene>
<dbReference type="InterPro" id="IPR046348">
    <property type="entry name" value="SIS_dom_sf"/>
</dbReference>
<dbReference type="PROSITE" id="PS51464">
    <property type="entry name" value="SIS"/>
    <property type="match status" value="1"/>
</dbReference>
<dbReference type="InterPro" id="IPR019490">
    <property type="entry name" value="Glu6P/Mann6P_isomerase_C"/>
</dbReference>
<dbReference type="Gene3D" id="3.40.50.10490">
    <property type="entry name" value="Glucose-6-phosphate isomerase like protein, domain 1"/>
    <property type="match status" value="2"/>
</dbReference>
<dbReference type="GO" id="GO:1901135">
    <property type="term" value="P:carbohydrate derivative metabolic process"/>
    <property type="evidence" value="ECO:0007669"/>
    <property type="project" value="InterPro"/>
</dbReference>
<dbReference type="GO" id="GO:0004476">
    <property type="term" value="F:mannose-6-phosphate isomerase activity"/>
    <property type="evidence" value="ECO:0007669"/>
    <property type="project" value="InterPro"/>
</dbReference>
<evidence type="ECO:0000313" key="5">
    <source>
        <dbReference type="Proteomes" id="UP000176682"/>
    </source>
</evidence>
<name>A0A1F5FJ14_9BACT</name>
<accession>A0A1F5FJ14</accession>
<dbReference type="Proteomes" id="UP000176682">
    <property type="component" value="Unassembled WGS sequence"/>
</dbReference>
<dbReference type="EMBL" id="MFAM01000015">
    <property type="protein sequence ID" value="OGD79648.1"/>
    <property type="molecule type" value="Genomic_DNA"/>
</dbReference>
<evidence type="ECO:0000256" key="1">
    <source>
        <dbReference type="ARBA" id="ARBA00010523"/>
    </source>
</evidence>
<protein>
    <recommendedName>
        <fullName evidence="3">SIS domain-containing protein</fullName>
    </recommendedName>
</protein>
<proteinExistence type="inferred from homology"/>
<dbReference type="GO" id="GO:0097367">
    <property type="term" value="F:carbohydrate derivative binding"/>
    <property type="evidence" value="ECO:0007669"/>
    <property type="project" value="InterPro"/>
</dbReference>
<comment type="similarity">
    <text evidence="1">Belongs to the PGI/PMI family.</text>
</comment>
<dbReference type="GO" id="GO:0005975">
    <property type="term" value="P:carbohydrate metabolic process"/>
    <property type="evidence" value="ECO:0007669"/>
    <property type="project" value="InterPro"/>
</dbReference>